<keyword evidence="1" id="KW-0732">Signal</keyword>
<evidence type="ECO:0000256" key="1">
    <source>
        <dbReference type="SAM" id="SignalP"/>
    </source>
</evidence>
<reference evidence="3" key="1">
    <citation type="submission" date="2025-08" db="UniProtKB">
        <authorList>
            <consortium name="RefSeq"/>
        </authorList>
    </citation>
    <scope>IDENTIFICATION</scope>
    <source>
        <tissue evidence="3">Whole organism</tissue>
    </source>
</reference>
<accession>A0A6J1SST0</accession>
<organism evidence="2 3">
    <name type="scientific">Frankliniella occidentalis</name>
    <name type="common">Western flower thrips</name>
    <name type="synonym">Euthrips occidentalis</name>
    <dbReference type="NCBI Taxonomy" id="133901"/>
    <lineage>
        <taxon>Eukaryota</taxon>
        <taxon>Metazoa</taxon>
        <taxon>Ecdysozoa</taxon>
        <taxon>Arthropoda</taxon>
        <taxon>Hexapoda</taxon>
        <taxon>Insecta</taxon>
        <taxon>Pterygota</taxon>
        <taxon>Neoptera</taxon>
        <taxon>Paraneoptera</taxon>
        <taxon>Thysanoptera</taxon>
        <taxon>Terebrantia</taxon>
        <taxon>Thripoidea</taxon>
        <taxon>Thripidae</taxon>
        <taxon>Frankliniella</taxon>
    </lineage>
</organism>
<sequence>MMKLVIFAAVLAVAAAAPGGLYGGYGDLGLGSIAVAHAPVAVAHAPVAVAHAPVATSYANVNLVSRPAVVAVQPTYVKTIATPAIHAPISYGHGW</sequence>
<dbReference type="KEGG" id="foc:113209169"/>
<dbReference type="GeneID" id="113209169"/>
<dbReference type="Proteomes" id="UP000504606">
    <property type="component" value="Unplaced"/>
</dbReference>
<dbReference type="AlphaFoldDB" id="A0A6J1SST0"/>
<name>A0A6J1SST0_FRAOC</name>
<evidence type="ECO:0000313" key="2">
    <source>
        <dbReference type="Proteomes" id="UP000504606"/>
    </source>
</evidence>
<feature type="chain" id="PRO_5027001710" evidence="1">
    <location>
        <begin position="17"/>
        <end position="95"/>
    </location>
</feature>
<feature type="signal peptide" evidence="1">
    <location>
        <begin position="1"/>
        <end position="16"/>
    </location>
</feature>
<protein>
    <submittedName>
        <fullName evidence="3">Larval/pupal cuticle protein H1C-like</fullName>
    </submittedName>
</protein>
<gene>
    <name evidence="3" type="primary">LOC113209169</name>
</gene>
<evidence type="ECO:0000313" key="3">
    <source>
        <dbReference type="RefSeq" id="XP_026282385.1"/>
    </source>
</evidence>
<keyword evidence="2" id="KW-1185">Reference proteome</keyword>
<dbReference type="RefSeq" id="XP_026282385.1">
    <property type="nucleotide sequence ID" value="XM_026426600.2"/>
</dbReference>
<proteinExistence type="predicted"/>